<comment type="caution">
    <text evidence="2">The sequence shown here is derived from an EMBL/GenBank/DDBJ whole genome shotgun (WGS) entry which is preliminary data.</text>
</comment>
<dbReference type="Proteomes" id="UP000605259">
    <property type="component" value="Unassembled WGS sequence"/>
</dbReference>
<dbReference type="EMBL" id="BMFK01000001">
    <property type="protein sequence ID" value="GGE71586.1"/>
    <property type="molecule type" value="Genomic_DNA"/>
</dbReference>
<protein>
    <recommendedName>
        <fullName evidence="1">Knr4/Smi1-like domain-containing protein</fullName>
    </recommendedName>
</protein>
<dbReference type="Pfam" id="PF09346">
    <property type="entry name" value="SMI1_KNR4"/>
    <property type="match status" value="1"/>
</dbReference>
<reference evidence="2" key="2">
    <citation type="submission" date="2020-09" db="EMBL/GenBank/DDBJ databases">
        <authorList>
            <person name="Sun Q."/>
            <person name="Zhou Y."/>
        </authorList>
    </citation>
    <scope>NUCLEOTIDE SEQUENCE</scope>
    <source>
        <strain evidence="2">CGMCC 1.12698</strain>
    </source>
</reference>
<name>A0A917ERW1_9BACI</name>
<gene>
    <name evidence="2" type="ORF">GCM10007140_21910</name>
</gene>
<dbReference type="InterPro" id="IPR037883">
    <property type="entry name" value="Knr4/Smi1-like_sf"/>
</dbReference>
<proteinExistence type="predicted"/>
<evidence type="ECO:0000259" key="1">
    <source>
        <dbReference type="Pfam" id="PF09346"/>
    </source>
</evidence>
<feature type="domain" description="Knr4/Smi1-like" evidence="1">
    <location>
        <begin position="31"/>
        <end position="149"/>
    </location>
</feature>
<sequence length="433" mass="50672">MRELIRKWQNTIQKVAGLGGDTQFFVDDVASIVEVEEIEKSLQITLPKEFREALLTLSKEVNLYWKLPYDKTLPEPLEDIVDGELKWDIHELVELNEGYPLKGMIVFSLLSLGDRLAIDVTHRPGAVVYWMDGDEEAVYLADTFAIYLETITALHFVNVDDLGHENFMGEARLSLHTPYSKAWMEWFEYPLPQKAESEIEQLLAMVLRYGGKGKGDSSILHNIPKEELFEAMTNRLIRGDKYEQVVLSRVLVKLFGSDAAKWIRSLWQEETSIHIHIRSYLTAKCLPHAEGLLLVLTFLEQQNLDGSEVFYHLQHFHSPLIVEWMEDKVKLPVDGWAALFARCNPEWSVMKKWMYMERHHSDILLHTFRYMMEEGRLHITGLPEKEVFIAFWTNYKENGKWKRKFHMIDEIIYGVNRFYEDVKGMNNESNRDI</sequence>
<evidence type="ECO:0000313" key="2">
    <source>
        <dbReference type="EMBL" id="GGE71586.1"/>
    </source>
</evidence>
<accession>A0A917ERW1</accession>
<dbReference type="InterPro" id="IPR018958">
    <property type="entry name" value="Knr4/Smi1-like_dom"/>
</dbReference>
<keyword evidence="3" id="KW-1185">Reference proteome</keyword>
<dbReference type="RefSeq" id="WP_188388388.1">
    <property type="nucleotide sequence ID" value="NZ_BMFK01000001.1"/>
</dbReference>
<dbReference type="AlphaFoldDB" id="A0A917ERW1"/>
<dbReference type="Gene3D" id="3.40.1580.10">
    <property type="entry name" value="SMI1/KNR4-like"/>
    <property type="match status" value="1"/>
</dbReference>
<dbReference type="SUPFAM" id="SSF160631">
    <property type="entry name" value="SMI1/KNR4-like"/>
    <property type="match status" value="1"/>
</dbReference>
<reference evidence="2" key="1">
    <citation type="journal article" date="2014" name="Int. J. Syst. Evol. Microbiol.">
        <title>Complete genome sequence of Corynebacterium casei LMG S-19264T (=DSM 44701T), isolated from a smear-ripened cheese.</title>
        <authorList>
            <consortium name="US DOE Joint Genome Institute (JGI-PGF)"/>
            <person name="Walter F."/>
            <person name="Albersmeier A."/>
            <person name="Kalinowski J."/>
            <person name="Ruckert C."/>
        </authorList>
    </citation>
    <scope>NUCLEOTIDE SEQUENCE</scope>
    <source>
        <strain evidence="2">CGMCC 1.12698</strain>
    </source>
</reference>
<evidence type="ECO:0000313" key="3">
    <source>
        <dbReference type="Proteomes" id="UP000605259"/>
    </source>
</evidence>
<organism evidence="2 3">
    <name type="scientific">Priestia taiwanensis</name>
    <dbReference type="NCBI Taxonomy" id="1347902"/>
    <lineage>
        <taxon>Bacteria</taxon>
        <taxon>Bacillati</taxon>
        <taxon>Bacillota</taxon>
        <taxon>Bacilli</taxon>
        <taxon>Bacillales</taxon>
        <taxon>Bacillaceae</taxon>
        <taxon>Priestia</taxon>
    </lineage>
</organism>